<dbReference type="InterPro" id="IPR050415">
    <property type="entry name" value="MRET"/>
</dbReference>
<dbReference type="RefSeq" id="WP_071563210.1">
    <property type="nucleotide sequence ID" value="NZ_CAESAQ020000021.1"/>
</dbReference>
<dbReference type="InterPro" id="IPR012675">
    <property type="entry name" value="Beta-grasp_dom_sf"/>
</dbReference>
<reference evidence="3 6" key="3">
    <citation type="submission" date="2020-05" db="EMBL/GenBank/DDBJ databases">
        <authorList>
            <person name="Petersen J."/>
            <person name="Sayavedra L."/>
        </authorList>
    </citation>
    <scope>NUCLEOTIDE SEQUENCE [LARGE SCALE GENOMIC DNA]</scope>
    <source>
        <strain evidence="3">B thermophilus SOXS</strain>
    </source>
</reference>
<dbReference type="OrthoDB" id="9806195at2"/>
<name>A0A1J5TY89_9GAMM</name>
<reference evidence="5" key="1">
    <citation type="submission" date="2016-09" db="EMBL/GenBank/DDBJ databases">
        <title>Genome Sequence of Bathymodiolus thermophilus sulfur-oxidizing gill endosymbiont.</title>
        <authorList>
            <person name="Ponnudurai R."/>
            <person name="Kleiner M."/>
            <person name="Sayavedra L."/>
            <person name="Thuermer A."/>
            <person name="Felbeck H."/>
            <person name="Schlueter R."/>
            <person name="Schweder T."/>
            <person name="Markert S."/>
        </authorList>
    </citation>
    <scope>NUCLEOTIDE SEQUENCE [LARGE SCALE GENOMIC DNA]</scope>
    <source>
        <strain evidence="5">BAT/CrabSpa'14</strain>
    </source>
</reference>
<evidence type="ECO:0000259" key="1">
    <source>
        <dbReference type="PROSITE" id="PS51085"/>
    </source>
</evidence>
<dbReference type="Proteomes" id="UP000643672">
    <property type="component" value="Unassembled WGS sequence"/>
</dbReference>
<dbReference type="PROSITE" id="PS51384">
    <property type="entry name" value="FAD_FR"/>
    <property type="match status" value="1"/>
</dbReference>
<dbReference type="Gene3D" id="3.40.50.80">
    <property type="entry name" value="Nucleotide-binding domain of ferredoxin-NADP reductase (FNR) module"/>
    <property type="match status" value="1"/>
</dbReference>
<evidence type="ECO:0000313" key="5">
    <source>
        <dbReference type="Proteomes" id="UP000182798"/>
    </source>
</evidence>
<feature type="domain" description="FAD-binding FR-type" evidence="2">
    <location>
        <begin position="102"/>
        <end position="202"/>
    </location>
</feature>
<protein>
    <recommendedName>
        <fullName evidence="7">CDP-6-deoxy-delta-3,4-glucoseen reductase</fullName>
    </recommendedName>
</protein>
<dbReference type="PROSITE" id="PS00197">
    <property type="entry name" value="2FE2S_FER_1"/>
    <property type="match status" value="1"/>
</dbReference>
<dbReference type="PROSITE" id="PS51085">
    <property type="entry name" value="2FE2S_FER_2"/>
    <property type="match status" value="1"/>
</dbReference>
<dbReference type="AlphaFoldDB" id="A0A1J5TY89"/>
<dbReference type="SUPFAM" id="SSF52343">
    <property type="entry name" value="Ferredoxin reductase-like, C-terminal NADP-linked domain"/>
    <property type="match status" value="1"/>
</dbReference>
<dbReference type="Pfam" id="PF00111">
    <property type="entry name" value="Fer2"/>
    <property type="match status" value="1"/>
</dbReference>
<reference evidence="4" key="2">
    <citation type="journal article" date="2017" name="Stand. Genomic Sci.">
        <title>Genome sequence of the sulfur-oxidizing Bathymodiolus thermophilus gill endosymbiont.</title>
        <authorList>
            <person name="Ponnudurai R."/>
            <person name="Sayavedra L."/>
            <person name="Kleiner M."/>
            <person name="Heiden S.E."/>
            <person name="Thurmer A."/>
            <person name="Felbeck H."/>
            <person name="Schluter R."/>
            <person name="Sievert S.M."/>
            <person name="Daniel R."/>
            <person name="Schweder T."/>
            <person name="Markert S."/>
        </authorList>
    </citation>
    <scope>NUCLEOTIDE SEQUENCE</scope>
    <source>
        <strain evidence="4">BAT/CrabSpa'14</strain>
    </source>
</reference>
<feature type="domain" description="2Fe-2S ferredoxin-type" evidence="1">
    <location>
        <begin position="5"/>
        <end position="97"/>
    </location>
</feature>
<dbReference type="PANTHER" id="PTHR47354:SF5">
    <property type="entry name" value="PROTEIN RFBI"/>
    <property type="match status" value="1"/>
</dbReference>
<dbReference type="EMBL" id="CAESAQ020000021">
    <property type="protein sequence ID" value="CAB5495593.1"/>
    <property type="molecule type" value="Genomic_DNA"/>
</dbReference>
<dbReference type="GO" id="GO:0016491">
    <property type="term" value="F:oxidoreductase activity"/>
    <property type="evidence" value="ECO:0007669"/>
    <property type="project" value="InterPro"/>
</dbReference>
<dbReference type="Gene3D" id="2.40.30.10">
    <property type="entry name" value="Translation factors"/>
    <property type="match status" value="1"/>
</dbReference>
<evidence type="ECO:0008006" key="7">
    <source>
        <dbReference type="Google" id="ProtNLM"/>
    </source>
</evidence>
<dbReference type="InterPro" id="IPR001041">
    <property type="entry name" value="2Fe-2S_ferredoxin-type"/>
</dbReference>
<proteinExistence type="predicted"/>
<dbReference type="PANTHER" id="PTHR47354">
    <property type="entry name" value="NADH OXIDOREDUCTASE HCR"/>
    <property type="match status" value="1"/>
</dbReference>
<evidence type="ECO:0000259" key="2">
    <source>
        <dbReference type="PROSITE" id="PS51384"/>
    </source>
</evidence>
<dbReference type="GO" id="GO:0051537">
    <property type="term" value="F:2 iron, 2 sulfur cluster binding"/>
    <property type="evidence" value="ECO:0007669"/>
    <property type="project" value="InterPro"/>
</dbReference>
<dbReference type="InterPro" id="IPR006058">
    <property type="entry name" value="2Fe2S_fd_BS"/>
</dbReference>
<dbReference type="InterPro" id="IPR039261">
    <property type="entry name" value="FNR_nucleotide-bd"/>
</dbReference>
<accession>A0A1J5TY89</accession>
<dbReference type="Gene3D" id="3.10.20.30">
    <property type="match status" value="1"/>
</dbReference>
<dbReference type="SUPFAM" id="SSF54292">
    <property type="entry name" value="2Fe-2S ferredoxin-like"/>
    <property type="match status" value="1"/>
</dbReference>
<keyword evidence="6" id="KW-1185">Reference proteome</keyword>
<dbReference type="InterPro" id="IPR017938">
    <property type="entry name" value="Riboflavin_synthase-like_b-brl"/>
</dbReference>
<comment type="caution">
    <text evidence="4">The sequence shown here is derived from an EMBL/GenBank/DDBJ whole genome shotgun (WGS) entry which is preliminary data.</text>
</comment>
<evidence type="ECO:0000313" key="4">
    <source>
        <dbReference type="EMBL" id="OIR25776.1"/>
    </source>
</evidence>
<sequence length="335" mass="37370">MSDLFNIKLSAQNKNYECSTNDSVLESGLRHGLSMHYECNNGTCGACKAKLVSGVINKIKHHDFVLSQNELNNAEFLMCCHSVASDIEIELDLIDGVKSIAIQNIDTKVKNIHFVNEGMALLTLRTPRSKTLQFMAGQDVELSFAGSTSRYPLASCPCHGMTLEFHIRNNRLDDFAQAIFDKSLKIKSKVSLRGPKGIFVLKEDSAHPLLFIAWDSGFASIRSLVEHAFSLQMPNPIYFYWAHPAAESAPYLDSHAKSWQTMIDQYAYHPIACEFDRSSHNDCHKVAKQIFDALDLNIAKQSDLYIAAPAEVLIYLSELLLENGVNEAQLIASPI</sequence>
<evidence type="ECO:0000313" key="6">
    <source>
        <dbReference type="Proteomes" id="UP000643672"/>
    </source>
</evidence>
<gene>
    <name evidence="4" type="ORF">BGC33_15505</name>
    <name evidence="3" type="ORF">THERMOS_319</name>
</gene>
<dbReference type="PRINTS" id="PR00410">
    <property type="entry name" value="PHEHYDRXLASE"/>
</dbReference>
<dbReference type="SUPFAM" id="SSF63380">
    <property type="entry name" value="Riboflavin synthase domain-like"/>
    <property type="match status" value="1"/>
</dbReference>
<dbReference type="InterPro" id="IPR036010">
    <property type="entry name" value="2Fe-2S_ferredoxin-like_sf"/>
</dbReference>
<dbReference type="Proteomes" id="UP000182798">
    <property type="component" value="Unassembled WGS sequence"/>
</dbReference>
<dbReference type="EMBL" id="MIQH01000001">
    <property type="protein sequence ID" value="OIR25776.1"/>
    <property type="molecule type" value="Genomic_DNA"/>
</dbReference>
<dbReference type="InterPro" id="IPR017927">
    <property type="entry name" value="FAD-bd_FR_type"/>
</dbReference>
<organism evidence="4 5">
    <name type="scientific">Bathymodiolus thermophilus thioautotrophic gill symbiont</name>
    <dbReference type="NCBI Taxonomy" id="2360"/>
    <lineage>
        <taxon>Bacteria</taxon>
        <taxon>Pseudomonadati</taxon>
        <taxon>Pseudomonadota</taxon>
        <taxon>Gammaproteobacteria</taxon>
        <taxon>sulfur-oxidizing symbionts</taxon>
    </lineage>
</organism>
<evidence type="ECO:0000313" key="3">
    <source>
        <dbReference type="EMBL" id="CAB5495593.1"/>
    </source>
</evidence>
<dbReference type="CDD" id="cd00207">
    <property type="entry name" value="fer2"/>
    <property type="match status" value="1"/>
</dbReference>